<organism evidence="10 11">
    <name type="scientific">Xylaria arbuscula</name>
    <dbReference type="NCBI Taxonomy" id="114810"/>
    <lineage>
        <taxon>Eukaryota</taxon>
        <taxon>Fungi</taxon>
        <taxon>Dikarya</taxon>
        <taxon>Ascomycota</taxon>
        <taxon>Pezizomycotina</taxon>
        <taxon>Sordariomycetes</taxon>
        <taxon>Xylariomycetidae</taxon>
        <taxon>Xylariales</taxon>
        <taxon>Xylariaceae</taxon>
        <taxon>Xylaria</taxon>
    </lineage>
</organism>
<evidence type="ECO:0000256" key="8">
    <source>
        <dbReference type="SAM" id="MobiDB-lite"/>
    </source>
</evidence>
<feature type="region of interest" description="Disordered" evidence="8">
    <location>
        <begin position="644"/>
        <end position="679"/>
    </location>
</feature>
<reference evidence="10" key="1">
    <citation type="submission" date="2022-07" db="EMBL/GenBank/DDBJ databases">
        <title>Genome Sequence of Xylaria arbuscula.</title>
        <authorList>
            <person name="Buettner E."/>
        </authorList>
    </citation>
    <scope>NUCLEOTIDE SEQUENCE</scope>
    <source>
        <strain evidence="10">VT107</strain>
    </source>
</reference>
<keyword evidence="11" id="KW-1185">Reference proteome</keyword>
<comment type="catalytic activity">
    <reaction evidence="1 7">
        <text>a 1,2-diacyl-sn-glycero-3-phospho-(1D-myo-inositol-4,5-bisphosphate) + H2O = 1D-myo-inositol 1,4,5-trisphosphate + a 1,2-diacyl-sn-glycerol + H(+)</text>
        <dbReference type="Rhea" id="RHEA:33179"/>
        <dbReference type="ChEBI" id="CHEBI:15377"/>
        <dbReference type="ChEBI" id="CHEBI:15378"/>
        <dbReference type="ChEBI" id="CHEBI:17815"/>
        <dbReference type="ChEBI" id="CHEBI:58456"/>
        <dbReference type="ChEBI" id="CHEBI:203600"/>
        <dbReference type="EC" id="3.1.4.11"/>
    </reaction>
</comment>
<dbReference type="SMART" id="SM00148">
    <property type="entry name" value="PLCXc"/>
    <property type="match status" value="1"/>
</dbReference>
<accession>A0A9W8TRE2</accession>
<dbReference type="FunFam" id="3.20.20.190:FF:000039">
    <property type="entry name" value="Phosphoinositide phospholipase C"/>
    <property type="match status" value="1"/>
</dbReference>
<dbReference type="GO" id="GO:0051209">
    <property type="term" value="P:release of sequestered calcium ion into cytosol"/>
    <property type="evidence" value="ECO:0007669"/>
    <property type="project" value="TreeGrafter"/>
</dbReference>
<sequence length="760" mass="86223">MRFGAEPLCSLGRPIEPISYSHQEKDQASIMCFRIPKPRATAPVGSTPNRRHTLQVHGTEAIYTLRRALNFPLIFTAPTAIPMHDDGTPGGVRQFYTSATLHRCLRKLFYDLSRGQPTLDRKSLQNFLEIEQGESQDQVTEILTEETYKYGQFLEVWFTRFGVEIERSISYEDKDLTRPITNYFIDSSHNTYLTGHQWSGKATVDTYKRALRQGCRCVEIDVWNNDASAPSRDKSSAGSGKDSPRSERSQKFSRNTLHTAGAHVKRIVDSKVERARQLAHFPKVHKRGPRCRKFSLSGPSSGYGNQLPRGYPDLDTDSDEGSGVRQTTGRQNTVLARDEPIVMHGYTLNQPIGFRDVCVAIREAAFETTHLPIIVSLEVHALADQQERMVDIMKEEWAGYLIETPHEASPNGTMPRLEELLDKILIKVKRATLCPENSIAAGSLSPRLGMDNDAGSGPDDDRSIRRPTPKVPICQNLSNLAVYTHSEHFDTFEAPSAKVPSHIYSISESKILDLWESKRDELFTHNRHYFMRAYPKVTRIDSSNPDPSQFWRKGVQMVAMNWQKWDDGMMLNKAMFSGEHGWVLKPSGYRSHGDDYGQTGHLSHRAFDLIITVIAGQDIPRPKDMPDHKSHSFRPLVKCELHVEKPEKRSGSPGEGGSKLRPIEFEQETGSGRTDHPEFGTNRRELCFRGVPRVEESLSFVRFRVEHEKSRYLPLEDALAGWACVRLDRLTTGYRLIPLTRPDGIKTEGVLLVRVVKNYR</sequence>
<evidence type="ECO:0000256" key="5">
    <source>
        <dbReference type="ARBA" id="ARBA00023224"/>
    </source>
</evidence>
<dbReference type="SMART" id="SM00149">
    <property type="entry name" value="PLCYc"/>
    <property type="match status" value="1"/>
</dbReference>
<evidence type="ECO:0000256" key="6">
    <source>
        <dbReference type="ARBA" id="ARBA00059664"/>
    </source>
</evidence>
<dbReference type="SUPFAM" id="SSF51695">
    <property type="entry name" value="PLC-like phosphodiesterases"/>
    <property type="match status" value="1"/>
</dbReference>
<feature type="region of interest" description="Disordered" evidence="8">
    <location>
        <begin position="228"/>
        <end position="258"/>
    </location>
</feature>
<dbReference type="Gene3D" id="2.60.40.150">
    <property type="entry name" value="C2 domain"/>
    <property type="match status" value="1"/>
</dbReference>
<keyword evidence="4 7" id="KW-0443">Lipid metabolism</keyword>
<dbReference type="GO" id="GO:0016042">
    <property type="term" value="P:lipid catabolic process"/>
    <property type="evidence" value="ECO:0007669"/>
    <property type="project" value="UniProtKB-KW"/>
</dbReference>
<dbReference type="PRINTS" id="PR00390">
    <property type="entry name" value="PHPHLIPASEC"/>
</dbReference>
<evidence type="ECO:0000313" key="10">
    <source>
        <dbReference type="EMBL" id="KAJ3578531.1"/>
    </source>
</evidence>
<dbReference type="PANTHER" id="PTHR10336">
    <property type="entry name" value="PHOSPHOINOSITIDE-SPECIFIC PHOSPHOLIPASE C FAMILY PROTEIN"/>
    <property type="match status" value="1"/>
</dbReference>
<dbReference type="Gene3D" id="3.20.20.190">
    <property type="entry name" value="Phosphatidylinositol (PI) phosphodiesterase"/>
    <property type="match status" value="2"/>
</dbReference>
<dbReference type="Pfam" id="PF00387">
    <property type="entry name" value="PI-PLC-Y"/>
    <property type="match status" value="1"/>
</dbReference>
<dbReference type="EC" id="3.1.4.11" evidence="7"/>
<protein>
    <recommendedName>
        <fullName evidence="7">Phosphoinositide phospholipase C</fullName>
        <ecNumber evidence="7">3.1.4.11</ecNumber>
    </recommendedName>
</protein>
<dbReference type="Pfam" id="PF00388">
    <property type="entry name" value="PI-PLC-X"/>
    <property type="match status" value="1"/>
</dbReference>
<dbReference type="InterPro" id="IPR001711">
    <property type="entry name" value="PLipase_C_Pinositol-sp_Y"/>
</dbReference>
<name>A0A9W8TRE2_9PEZI</name>
<feature type="region of interest" description="Disordered" evidence="8">
    <location>
        <begin position="444"/>
        <end position="469"/>
    </location>
</feature>
<gene>
    <name evidence="10" type="ORF">NPX13_g2033</name>
</gene>
<feature type="compositionally biased region" description="Basic residues" evidence="8">
    <location>
        <begin position="282"/>
        <end position="293"/>
    </location>
</feature>
<evidence type="ECO:0000259" key="9">
    <source>
        <dbReference type="PROSITE" id="PS50008"/>
    </source>
</evidence>
<dbReference type="InterPro" id="IPR017946">
    <property type="entry name" value="PLC-like_Pdiesterase_TIM-brl"/>
</dbReference>
<dbReference type="InterPro" id="IPR001192">
    <property type="entry name" value="PI-PLC_fam"/>
</dbReference>
<dbReference type="VEuPathDB" id="FungiDB:F4678DRAFT_469595"/>
<dbReference type="PROSITE" id="PS50007">
    <property type="entry name" value="PIPLC_X_DOMAIN"/>
    <property type="match status" value="1"/>
</dbReference>
<keyword evidence="5" id="KW-0807">Transducer</keyword>
<evidence type="ECO:0000256" key="7">
    <source>
        <dbReference type="RuleBase" id="RU361133"/>
    </source>
</evidence>
<comment type="function">
    <text evidence="6">The production of the second messenger molecules diacylglycerol (DAG) and inositol 1,4,5-trisphosphate (IP3) is mediated by activated phosphatidylinositol-specific phospholipase C enzymes.</text>
</comment>
<dbReference type="PANTHER" id="PTHR10336:SF82">
    <property type="entry name" value="PHOSPHOINOSITIDE PHOSPHOLIPASE C"/>
    <property type="match status" value="1"/>
</dbReference>
<dbReference type="SUPFAM" id="SSF49562">
    <property type="entry name" value="C2 domain (Calcium/lipid-binding domain, CaLB)"/>
    <property type="match status" value="1"/>
</dbReference>
<evidence type="ECO:0000313" key="11">
    <source>
        <dbReference type="Proteomes" id="UP001148614"/>
    </source>
</evidence>
<dbReference type="Proteomes" id="UP001148614">
    <property type="component" value="Unassembled WGS sequence"/>
</dbReference>
<dbReference type="InterPro" id="IPR000909">
    <property type="entry name" value="PLipase_C_PInositol-sp_X_dom"/>
</dbReference>
<dbReference type="GO" id="GO:0048015">
    <property type="term" value="P:phosphatidylinositol-mediated signaling"/>
    <property type="evidence" value="ECO:0007669"/>
    <property type="project" value="TreeGrafter"/>
</dbReference>
<keyword evidence="3 7" id="KW-0442">Lipid degradation</keyword>
<dbReference type="GO" id="GO:0004435">
    <property type="term" value="F:phosphatidylinositol-4,5-bisphosphate phospholipase C activity"/>
    <property type="evidence" value="ECO:0007669"/>
    <property type="project" value="UniProtKB-EC"/>
</dbReference>
<proteinExistence type="predicted"/>
<evidence type="ECO:0000256" key="3">
    <source>
        <dbReference type="ARBA" id="ARBA00022963"/>
    </source>
</evidence>
<evidence type="ECO:0000256" key="1">
    <source>
        <dbReference type="ARBA" id="ARBA00001195"/>
    </source>
</evidence>
<dbReference type="CDD" id="cd00275">
    <property type="entry name" value="C2_PLC_like"/>
    <property type="match status" value="1"/>
</dbReference>
<feature type="region of interest" description="Disordered" evidence="8">
    <location>
        <begin position="279"/>
        <end position="330"/>
    </location>
</feature>
<dbReference type="AlphaFoldDB" id="A0A9W8TRE2"/>
<evidence type="ECO:0000256" key="2">
    <source>
        <dbReference type="ARBA" id="ARBA00022801"/>
    </source>
</evidence>
<dbReference type="CDD" id="cd08598">
    <property type="entry name" value="PI-PLC1c_yeast"/>
    <property type="match status" value="1"/>
</dbReference>
<dbReference type="InterPro" id="IPR035892">
    <property type="entry name" value="C2_domain_sf"/>
</dbReference>
<dbReference type="EMBL" id="JANPWZ010000202">
    <property type="protein sequence ID" value="KAJ3578531.1"/>
    <property type="molecule type" value="Genomic_DNA"/>
</dbReference>
<feature type="domain" description="PI-PLC Y-box" evidence="9">
    <location>
        <begin position="477"/>
        <end position="590"/>
    </location>
</feature>
<keyword evidence="2 7" id="KW-0378">Hydrolase</keyword>
<dbReference type="PROSITE" id="PS50008">
    <property type="entry name" value="PIPLC_Y_DOMAIN"/>
    <property type="match status" value="1"/>
</dbReference>
<comment type="caution">
    <text evidence="10">The sequence shown here is derived from an EMBL/GenBank/DDBJ whole genome shotgun (WGS) entry which is preliminary data.</text>
</comment>
<evidence type="ECO:0000256" key="4">
    <source>
        <dbReference type="ARBA" id="ARBA00023098"/>
    </source>
</evidence>